<dbReference type="PROSITE" id="PS01009">
    <property type="entry name" value="CRISP_1"/>
    <property type="match status" value="1"/>
</dbReference>
<gene>
    <name evidence="3" type="ORF">DNTS_017553</name>
</gene>
<dbReference type="InterPro" id="IPR001283">
    <property type="entry name" value="CRISP-related"/>
</dbReference>
<proteinExistence type="predicted"/>
<protein>
    <recommendedName>
        <fullName evidence="2">SCP domain-containing protein</fullName>
    </recommendedName>
</protein>
<dbReference type="PANTHER" id="PTHR10334">
    <property type="entry name" value="CYSTEINE-RICH SECRETORY PROTEIN-RELATED"/>
    <property type="match status" value="1"/>
</dbReference>
<feature type="domain" description="SCP" evidence="2">
    <location>
        <begin position="169"/>
        <end position="312"/>
    </location>
</feature>
<dbReference type="STRING" id="623744.A0A553RG61"/>
<dbReference type="AlphaFoldDB" id="A0A553RG61"/>
<name>A0A553RG61_9TELE</name>
<feature type="compositionally biased region" description="Polar residues" evidence="1">
    <location>
        <begin position="353"/>
        <end position="370"/>
    </location>
</feature>
<dbReference type="EMBL" id="SRMA01024155">
    <property type="protein sequence ID" value="TRZ01150.1"/>
    <property type="molecule type" value="Genomic_DNA"/>
</dbReference>
<dbReference type="SMART" id="SM00198">
    <property type="entry name" value="SCP"/>
    <property type="match status" value="1"/>
</dbReference>
<dbReference type="Proteomes" id="UP000316079">
    <property type="component" value="Unassembled WGS sequence"/>
</dbReference>
<dbReference type="InterPro" id="IPR014044">
    <property type="entry name" value="CAP_dom"/>
</dbReference>
<reference evidence="3 4" key="1">
    <citation type="journal article" date="2019" name="Sci. Data">
        <title>Hybrid genome assembly and annotation of Danionella translucida.</title>
        <authorList>
            <person name="Kadobianskyi M."/>
            <person name="Schulze L."/>
            <person name="Schuelke M."/>
            <person name="Judkewitz B."/>
        </authorList>
    </citation>
    <scope>NUCLEOTIDE SEQUENCE [LARGE SCALE GENOMIC DNA]</scope>
    <source>
        <strain evidence="3 4">Bolton</strain>
    </source>
</reference>
<dbReference type="PRINTS" id="PR00837">
    <property type="entry name" value="V5TPXLIKE"/>
</dbReference>
<evidence type="ECO:0000256" key="1">
    <source>
        <dbReference type="SAM" id="MobiDB-lite"/>
    </source>
</evidence>
<evidence type="ECO:0000313" key="3">
    <source>
        <dbReference type="EMBL" id="TRZ01150.1"/>
    </source>
</evidence>
<dbReference type="SUPFAM" id="SSF55797">
    <property type="entry name" value="PR-1-like"/>
    <property type="match status" value="1"/>
</dbReference>
<keyword evidence="4" id="KW-1185">Reference proteome</keyword>
<comment type="caution">
    <text evidence="3">The sequence shown here is derived from an EMBL/GenBank/DDBJ whole genome shotgun (WGS) entry which is preliminary data.</text>
</comment>
<accession>A0A553RG61</accession>
<dbReference type="OrthoDB" id="337038at2759"/>
<dbReference type="InterPro" id="IPR018244">
    <property type="entry name" value="Allrgn_V5/Tpx1_CS"/>
</dbReference>
<evidence type="ECO:0000259" key="2">
    <source>
        <dbReference type="SMART" id="SM00198"/>
    </source>
</evidence>
<evidence type="ECO:0000313" key="4">
    <source>
        <dbReference type="Proteomes" id="UP000316079"/>
    </source>
</evidence>
<dbReference type="InterPro" id="IPR035940">
    <property type="entry name" value="CAP_sf"/>
</dbReference>
<dbReference type="GO" id="GO:0005576">
    <property type="term" value="C:extracellular region"/>
    <property type="evidence" value="ECO:0007669"/>
    <property type="project" value="InterPro"/>
</dbReference>
<dbReference type="Gene3D" id="3.40.33.10">
    <property type="entry name" value="CAP"/>
    <property type="match status" value="1"/>
</dbReference>
<feature type="region of interest" description="Disordered" evidence="1">
    <location>
        <begin position="344"/>
        <end position="376"/>
    </location>
</feature>
<organism evidence="3 4">
    <name type="scientific">Danionella cerebrum</name>
    <dbReference type="NCBI Taxonomy" id="2873325"/>
    <lineage>
        <taxon>Eukaryota</taxon>
        <taxon>Metazoa</taxon>
        <taxon>Chordata</taxon>
        <taxon>Craniata</taxon>
        <taxon>Vertebrata</taxon>
        <taxon>Euteleostomi</taxon>
        <taxon>Actinopterygii</taxon>
        <taxon>Neopterygii</taxon>
        <taxon>Teleostei</taxon>
        <taxon>Ostariophysi</taxon>
        <taxon>Cypriniformes</taxon>
        <taxon>Danionidae</taxon>
        <taxon>Danioninae</taxon>
        <taxon>Danionella</taxon>
    </lineage>
</organism>
<sequence length="406" mass="45098">MSLLQQDVPASRSDASKLLTVRDAGCSVCDISQTKQVEKDVEAWAFMIIQQSVEGQEMSQEREGVRNPEARLCEKIIQKLRERLEGWLAGRESRTALLKGEGSQEIRVCVSLSVREVRTAIKADKGAPPVRVSSGLSAIASARMFRNLALSIGGLFVLLSLAVPQITEQQMGSIVNLHNILRSRVQPPAAFMKKMVWDESLRIVAEAYAAKCIWEHNPELDNLDLGENLFVSTGMINVSQGVQGWFDEYKNYDYNTTFCEENKMCGHYTQLVWADTSRIGCATHKCDTLKNLNFRKATILVCDYYPPGNYEGEQPYTTGMPCSKCPEHLPVCEDHLCVAENLSEDPNGGTEKMMNSTERPQTSAAPTDTSKPTDHQETLWRSAGYGLEKLSGSILVLVWLLVAVAV</sequence>
<dbReference type="Pfam" id="PF00188">
    <property type="entry name" value="CAP"/>
    <property type="match status" value="1"/>
</dbReference>